<dbReference type="RefSeq" id="WP_184136468.1">
    <property type="nucleotide sequence ID" value="NZ_JACHKT010000034.1"/>
</dbReference>
<evidence type="ECO:0008006" key="3">
    <source>
        <dbReference type="Google" id="ProtNLM"/>
    </source>
</evidence>
<evidence type="ECO:0000313" key="2">
    <source>
        <dbReference type="Proteomes" id="UP000524404"/>
    </source>
</evidence>
<reference evidence="1 2" key="1">
    <citation type="submission" date="2020-08" db="EMBL/GenBank/DDBJ databases">
        <title>Functional genomics of gut bacteria from endangered species of beetles.</title>
        <authorList>
            <person name="Carlos-Shanley C."/>
        </authorList>
    </citation>
    <scope>NUCLEOTIDE SEQUENCE [LARGE SCALE GENOMIC DNA]</scope>
    <source>
        <strain evidence="1 2">S00070</strain>
    </source>
</reference>
<sequence>MLKKIEETFAGKIWNTVFYEDKMVLEVRDESSRQVSFSALNLKTGEVLWKDYRPEKSWWLGLVGIFGNHLVLHKYSDQQKPEPLGVILINIITCEIEQRIEDWIFFSCDGNILVLYQLDESNLPIYQSLEIGVKPFQTFVPEQNQHFVRHYPDSSPHFPTIFKFLYHLINIEAQNGVDYLEVNDKIVISYYIYRGKQFQNYLLVTNKEKKILLHDFIAESEGIGIDTFSMKSATLLYVKNQNQLIGYEI</sequence>
<dbReference type="InterPro" id="IPR032595">
    <property type="entry name" value="DUF4905"/>
</dbReference>
<organism evidence="1 2">
    <name type="scientific">Arcicella rosea</name>
    <dbReference type="NCBI Taxonomy" id="502909"/>
    <lineage>
        <taxon>Bacteria</taxon>
        <taxon>Pseudomonadati</taxon>
        <taxon>Bacteroidota</taxon>
        <taxon>Cytophagia</taxon>
        <taxon>Cytophagales</taxon>
        <taxon>Flectobacillaceae</taxon>
        <taxon>Arcicella</taxon>
    </lineage>
</organism>
<name>A0A841EVC8_9BACT</name>
<gene>
    <name evidence="1" type="ORF">HNP25_003694</name>
</gene>
<dbReference type="Proteomes" id="UP000524404">
    <property type="component" value="Unassembled WGS sequence"/>
</dbReference>
<comment type="caution">
    <text evidence="1">The sequence shown here is derived from an EMBL/GenBank/DDBJ whole genome shotgun (WGS) entry which is preliminary data.</text>
</comment>
<protein>
    <recommendedName>
        <fullName evidence="3">DUF4905 domain-containing protein</fullName>
    </recommendedName>
</protein>
<dbReference type="AlphaFoldDB" id="A0A841EVC8"/>
<keyword evidence="2" id="KW-1185">Reference proteome</keyword>
<proteinExistence type="predicted"/>
<evidence type="ECO:0000313" key="1">
    <source>
        <dbReference type="EMBL" id="MBB6005023.1"/>
    </source>
</evidence>
<dbReference type="EMBL" id="JACHKT010000034">
    <property type="protein sequence ID" value="MBB6005023.1"/>
    <property type="molecule type" value="Genomic_DNA"/>
</dbReference>
<dbReference type="Pfam" id="PF16248">
    <property type="entry name" value="DUF4905"/>
    <property type="match status" value="1"/>
</dbReference>
<accession>A0A841EVC8</accession>